<evidence type="ECO:0000256" key="4">
    <source>
        <dbReference type="ARBA" id="ARBA00022989"/>
    </source>
</evidence>
<keyword evidence="5 6" id="KW-0472">Membrane</keyword>
<evidence type="ECO:0000313" key="8">
    <source>
        <dbReference type="Proteomes" id="UP001501510"/>
    </source>
</evidence>
<keyword evidence="3 6" id="KW-0812">Transmembrane</keyword>
<dbReference type="Gene3D" id="1.20.1740.10">
    <property type="entry name" value="Amino acid/polyamine transporter I"/>
    <property type="match status" value="1"/>
</dbReference>
<keyword evidence="8" id="KW-1185">Reference proteome</keyword>
<feature type="transmembrane region" description="Helical" evidence="6">
    <location>
        <begin position="96"/>
        <end position="115"/>
    </location>
</feature>
<evidence type="ECO:0000256" key="5">
    <source>
        <dbReference type="ARBA" id="ARBA00023136"/>
    </source>
</evidence>
<keyword evidence="2" id="KW-1003">Cell membrane</keyword>
<dbReference type="Pfam" id="PF13520">
    <property type="entry name" value="AA_permease_2"/>
    <property type="match status" value="1"/>
</dbReference>
<feature type="transmembrane region" description="Helical" evidence="6">
    <location>
        <begin position="167"/>
        <end position="189"/>
    </location>
</feature>
<feature type="transmembrane region" description="Helical" evidence="6">
    <location>
        <begin position="64"/>
        <end position="84"/>
    </location>
</feature>
<comment type="caution">
    <text evidence="7">The sequence shown here is derived from an EMBL/GenBank/DDBJ whole genome shotgun (WGS) entry which is preliminary data.</text>
</comment>
<protein>
    <submittedName>
        <fullName evidence="7">Amino acid permease</fullName>
    </submittedName>
</protein>
<dbReference type="PANTHER" id="PTHR42770:SF18">
    <property type="entry name" value="ARGININE_AGMATINE ANTIPORTER"/>
    <property type="match status" value="1"/>
</dbReference>
<feature type="transmembrane region" description="Helical" evidence="6">
    <location>
        <begin position="127"/>
        <end position="147"/>
    </location>
</feature>
<name>A0ABN1JGU8_9CLOT</name>
<dbReference type="InterPro" id="IPR002293">
    <property type="entry name" value="AA/rel_permease1"/>
</dbReference>
<evidence type="ECO:0000256" key="2">
    <source>
        <dbReference type="ARBA" id="ARBA00022475"/>
    </source>
</evidence>
<feature type="transmembrane region" description="Helical" evidence="6">
    <location>
        <begin position="201"/>
        <end position="222"/>
    </location>
</feature>
<feature type="transmembrane region" description="Helical" evidence="6">
    <location>
        <begin position="242"/>
        <end position="268"/>
    </location>
</feature>
<feature type="transmembrane region" description="Helical" evidence="6">
    <location>
        <begin position="386"/>
        <end position="404"/>
    </location>
</feature>
<evidence type="ECO:0000313" key="7">
    <source>
        <dbReference type="EMBL" id="GAA0739475.1"/>
    </source>
</evidence>
<feature type="transmembrane region" description="Helical" evidence="6">
    <location>
        <begin position="297"/>
        <end position="316"/>
    </location>
</feature>
<feature type="transmembrane region" description="Helical" evidence="6">
    <location>
        <begin position="322"/>
        <end position="349"/>
    </location>
</feature>
<evidence type="ECO:0000256" key="1">
    <source>
        <dbReference type="ARBA" id="ARBA00004651"/>
    </source>
</evidence>
<reference evidence="7 8" key="1">
    <citation type="journal article" date="2019" name="Int. J. Syst. Evol. Microbiol.">
        <title>The Global Catalogue of Microorganisms (GCM) 10K type strain sequencing project: providing services to taxonomists for standard genome sequencing and annotation.</title>
        <authorList>
            <consortium name="The Broad Institute Genomics Platform"/>
            <consortium name="The Broad Institute Genome Sequencing Center for Infectious Disease"/>
            <person name="Wu L."/>
            <person name="Ma J."/>
        </authorList>
    </citation>
    <scope>NUCLEOTIDE SEQUENCE [LARGE SCALE GENOMIC DNA]</scope>
    <source>
        <strain evidence="7 8">JCM 1407</strain>
    </source>
</reference>
<sequence>MLPASLAQVAGPGSTMIAWIITGLGTMFLALSCAKLGTRIPKTGGPYEYAKLAFGDFIGFTNAWLYWTASWISNAAIITAIGSYSASLIPALKTNGLYAFLYTSAILWIFTILNIRGVKEAATFETAITIFKLILFILFIGVAAYYFNPKFITPMFPKGKGMNTVPLAAAITLWAFSGFESSAVAAGELKNPEKNIKRSTILGLLIAIGFYCVLSFVAMGALPQNILAKSNSPMSDILAVNLGSGVVKIFLVSVVITIFGTIVGWIMLTARMAYAVGKDGLFPSVLAKVHPKYGTPYAALIINGILTNLVLLMNYTGSMVSAYNFMILLSALAYLPVYATMSAADIMLLVKREKKFTLWSFIKNSIVPLIGLTYAIWAIYGSGAETVLYGFLMILLGVPFYLFMKLKDEKGIAAIREFD</sequence>
<evidence type="ECO:0000256" key="6">
    <source>
        <dbReference type="SAM" id="Phobius"/>
    </source>
</evidence>
<dbReference type="EMBL" id="BAAACG010000008">
    <property type="protein sequence ID" value="GAA0739475.1"/>
    <property type="molecule type" value="Genomic_DNA"/>
</dbReference>
<accession>A0ABN1JGU8</accession>
<dbReference type="PIRSF" id="PIRSF006060">
    <property type="entry name" value="AA_transporter"/>
    <property type="match status" value="1"/>
</dbReference>
<dbReference type="InterPro" id="IPR050367">
    <property type="entry name" value="APC_superfamily"/>
</dbReference>
<feature type="transmembrane region" description="Helical" evidence="6">
    <location>
        <begin position="361"/>
        <end position="380"/>
    </location>
</feature>
<dbReference type="PANTHER" id="PTHR42770">
    <property type="entry name" value="AMINO ACID TRANSPORTER-RELATED"/>
    <property type="match status" value="1"/>
</dbReference>
<evidence type="ECO:0000256" key="3">
    <source>
        <dbReference type="ARBA" id="ARBA00022692"/>
    </source>
</evidence>
<proteinExistence type="predicted"/>
<comment type="subcellular location">
    <subcellularLocation>
        <location evidence="1">Cell membrane</location>
        <topology evidence="1">Multi-pass membrane protein</topology>
    </subcellularLocation>
</comment>
<keyword evidence="4 6" id="KW-1133">Transmembrane helix</keyword>
<gene>
    <name evidence="7" type="ORF">GCM10008906_18300</name>
</gene>
<dbReference type="Proteomes" id="UP001501510">
    <property type="component" value="Unassembled WGS sequence"/>
</dbReference>
<feature type="transmembrane region" description="Helical" evidence="6">
    <location>
        <begin position="16"/>
        <end position="34"/>
    </location>
</feature>
<organism evidence="7 8">
    <name type="scientific">Clostridium oceanicum</name>
    <dbReference type="NCBI Taxonomy" id="1543"/>
    <lineage>
        <taxon>Bacteria</taxon>
        <taxon>Bacillati</taxon>
        <taxon>Bacillota</taxon>
        <taxon>Clostridia</taxon>
        <taxon>Eubacteriales</taxon>
        <taxon>Clostridiaceae</taxon>
        <taxon>Clostridium</taxon>
    </lineage>
</organism>